<dbReference type="InterPro" id="IPR050925">
    <property type="entry name" value="Rhomboid_protease_S54"/>
</dbReference>
<dbReference type="PANTHER" id="PTHR43731:SF14">
    <property type="entry name" value="PRESENILIN-ASSOCIATED RHOMBOID-LIKE PROTEIN, MITOCHONDRIAL"/>
    <property type="match status" value="1"/>
</dbReference>
<dbReference type="RefSeq" id="WP_090019346.1">
    <property type="nucleotide sequence ID" value="NZ_FNCE01000003.1"/>
</dbReference>
<keyword evidence="5 7" id="KW-1133">Transmembrane helix</keyword>
<dbReference type="Pfam" id="PF01694">
    <property type="entry name" value="Rhomboid"/>
    <property type="match status" value="1"/>
</dbReference>
<dbReference type="InterPro" id="IPR022764">
    <property type="entry name" value="Peptidase_S54_rhomboid_dom"/>
</dbReference>
<evidence type="ECO:0000313" key="9">
    <source>
        <dbReference type="EMBL" id="SDF93551.1"/>
    </source>
</evidence>
<dbReference type="GO" id="GO:0004252">
    <property type="term" value="F:serine-type endopeptidase activity"/>
    <property type="evidence" value="ECO:0007669"/>
    <property type="project" value="InterPro"/>
</dbReference>
<evidence type="ECO:0000259" key="8">
    <source>
        <dbReference type="Pfam" id="PF01694"/>
    </source>
</evidence>
<dbReference type="GO" id="GO:0016020">
    <property type="term" value="C:membrane"/>
    <property type="evidence" value="ECO:0007669"/>
    <property type="project" value="UniProtKB-SubCell"/>
</dbReference>
<dbReference type="SUPFAM" id="SSF144091">
    <property type="entry name" value="Rhomboid-like"/>
    <property type="match status" value="1"/>
</dbReference>
<dbReference type="STRING" id="1082479.SAMN05216241_103232"/>
<reference evidence="9 10" key="1">
    <citation type="submission" date="2016-10" db="EMBL/GenBank/DDBJ databases">
        <authorList>
            <person name="de Groot N.N."/>
        </authorList>
    </citation>
    <scope>NUCLEOTIDE SEQUENCE [LARGE SCALE GENOMIC DNA]</scope>
    <source>
        <strain evidence="9 10">DSM 25584</strain>
    </source>
</reference>
<feature type="transmembrane region" description="Helical" evidence="7">
    <location>
        <begin position="246"/>
        <end position="266"/>
    </location>
</feature>
<feature type="transmembrane region" description="Helical" evidence="7">
    <location>
        <begin position="221"/>
        <end position="240"/>
    </location>
</feature>
<gene>
    <name evidence="9" type="ORF">SAMN05216241_103232</name>
</gene>
<evidence type="ECO:0000256" key="2">
    <source>
        <dbReference type="ARBA" id="ARBA00009045"/>
    </source>
</evidence>
<proteinExistence type="inferred from homology"/>
<evidence type="ECO:0000256" key="7">
    <source>
        <dbReference type="SAM" id="Phobius"/>
    </source>
</evidence>
<feature type="transmembrane region" description="Helical" evidence="7">
    <location>
        <begin position="278"/>
        <end position="297"/>
    </location>
</feature>
<evidence type="ECO:0000256" key="5">
    <source>
        <dbReference type="ARBA" id="ARBA00022989"/>
    </source>
</evidence>
<dbReference type="Proteomes" id="UP000199415">
    <property type="component" value="Unassembled WGS sequence"/>
</dbReference>
<evidence type="ECO:0000313" key="10">
    <source>
        <dbReference type="Proteomes" id="UP000199415"/>
    </source>
</evidence>
<keyword evidence="10" id="KW-1185">Reference proteome</keyword>
<dbReference type="PANTHER" id="PTHR43731">
    <property type="entry name" value="RHOMBOID PROTEASE"/>
    <property type="match status" value="1"/>
</dbReference>
<name>A0A1G7Q4X3_9PROT</name>
<feature type="domain" description="Peptidase S54 rhomboid" evidence="8">
    <location>
        <begin position="124"/>
        <end position="262"/>
    </location>
</feature>
<comment type="subcellular location">
    <subcellularLocation>
        <location evidence="1">Membrane</location>
        <topology evidence="1">Multi-pass membrane protein</topology>
    </subcellularLocation>
</comment>
<dbReference type="AlphaFoldDB" id="A0A1G7Q4X3"/>
<accession>A0A1G7Q4X3</accession>
<dbReference type="InterPro" id="IPR035952">
    <property type="entry name" value="Rhomboid-like_sf"/>
</dbReference>
<feature type="transmembrane region" description="Helical" evidence="7">
    <location>
        <begin position="151"/>
        <end position="176"/>
    </location>
</feature>
<organism evidence="9 10">
    <name type="scientific">Limimonas halophila</name>
    <dbReference type="NCBI Taxonomy" id="1082479"/>
    <lineage>
        <taxon>Bacteria</taxon>
        <taxon>Pseudomonadati</taxon>
        <taxon>Pseudomonadota</taxon>
        <taxon>Alphaproteobacteria</taxon>
        <taxon>Rhodospirillales</taxon>
        <taxon>Rhodovibrionaceae</taxon>
        <taxon>Limimonas</taxon>
    </lineage>
</organism>
<dbReference type="Gene3D" id="1.20.1540.10">
    <property type="entry name" value="Rhomboid-like"/>
    <property type="match status" value="1"/>
</dbReference>
<evidence type="ECO:0000256" key="4">
    <source>
        <dbReference type="ARBA" id="ARBA00022801"/>
    </source>
</evidence>
<protein>
    <submittedName>
        <fullName evidence="9">Rhomboid family protein</fullName>
    </submittedName>
</protein>
<keyword evidence="4" id="KW-0378">Hydrolase</keyword>
<sequence>MDDRDTPIFVEVAHLPARDPASERSLVLAAAGIRCYLAPRADGVAVMVPLADAERARAELDAYARENAPTRKTLTPQGPGRYGVEAALGVGALLAFLFAADHQFAFAVPWFEAGAADAAKIRDGEVWRLVTALGLHADAGHLLSNLAFGTVAWTLSGGALGTGVAWLATILAGFLGNGVSALVHGVPHTAVGASTAVFGALGLLAAVAGKRRMAAAEPLRVRRWAPLAAGVMLMALLGVTGERTDIVAHIAGFAVGSGLGMAAGRLPLARLARVPVQLAAGSTAAAIFAGSWALAIWA</sequence>
<evidence type="ECO:0000256" key="3">
    <source>
        <dbReference type="ARBA" id="ARBA00022692"/>
    </source>
</evidence>
<evidence type="ECO:0000256" key="1">
    <source>
        <dbReference type="ARBA" id="ARBA00004141"/>
    </source>
</evidence>
<feature type="transmembrane region" description="Helical" evidence="7">
    <location>
        <begin position="188"/>
        <end position="209"/>
    </location>
</feature>
<evidence type="ECO:0000256" key="6">
    <source>
        <dbReference type="ARBA" id="ARBA00023136"/>
    </source>
</evidence>
<dbReference type="OrthoDB" id="9813074at2"/>
<comment type="similarity">
    <text evidence="2">Belongs to the peptidase S54 family.</text>
</comment>
<keyword evidence="6 7" id="KW-0472">Membrane</keyword>
<dbReference type="EMBL" id="FNCE01000003">
    <property type="protein sequence ID" value="SDF93551.1"/>
    <property type="molecule type" value="Genomic_DNA"/>
</dbReference>
<keyword evidence="3 7" id="KW-0812">Transmembrane</keyword>